<feature type="region of interest" description="Disordered" evidence="1">
    <location>
        <begin position="181"/>
        <end position="204"/>
    </location>
</feature>
<protein>
    <recommendedName>
        <fullName evidence="4">WD40 repeat-like protein</fullName>
    </recommendedName>
</protein>
<dbReference type="KEGG" id="adl:AURDEDRAFT_178616"/>
<evidence type="ECO:0000313" key="3">
    <source>
        <dbReference type="Proteomes" id="UP000006514"/>
    </source>
</evidence>
<gene>
    <name evidence="2" type="ORF">AURDEDRAFT_178616</name>
</gene>
<evidence type="ECO:0000313" key="2">
    <source>
        <dbReference type="EMBL" id="EJD32325.1"/>
    </source>
</evidence>
<dbReference type="AlphaFoldDB" id="J0WKN7"/>
<proteinExistence type="predicted"/>
<dbReference type="EMBL" id="JH689082">
    <property type="protein sequence ID" value="EJD32325.1"/>
    <property type="molecule type" value="Genomic_DNA"/>
</dbReference>
<dbReference type="InParanoid" id="J0WKN7"/>
<keyword evidence="3" id="KW-1185">Reference proteome</keyword>
<dbReference type="OrthoDB" id="289913at2759"/>
<accession>J0WKN7</accession>
<organism evidence="2 3">
    <name type="scientific">Auricularia subglabra (strain TFB-10046 / SS5)</name>
    <name type="common">White-rot fungus</name>
    <name type="synonym">Auricularia delicata (strain TFB10046)</name>
    <dbReference type="NCBI Taxonomy" id="717982"/>
    <lineage>
        <taxon>Eukaryota</taxon>
        <taxon>Fungi</taxon>
        <taxon>Dikarya</taxon>
        <taxon>Basidiomycota</taxon>
        <taxon>Agaricomycotina</taxon>
        <taxon>Agaricomycetes</taxon>
        <taxon>Auriculariales</taxon>
        <taxon>Auriculariaceae</taxon>
        <taxon>Auricularia</taxon>
    </lineage>
</organism>
<dbReference type="SUPFAM" id="SSF69322">
    <property type="entry name" value="Tricorn protease domain 2"/>
    <property type="match status" value="1"/>
</dbReference>
<sequence>MVSVGTVCGKTFVFDDLKQQLRCICGTDAIAKAAGAVTALSLSNDHTYVAMGHESGNIYLYELARHQAPGRTVLPTTLAAVATGRKEGHLAGARITALGFVGAPHGHFVLFVEADDTLRILGKYTAAKEKPRRDGSSSILAAEVPPPPRKLVLVGLKPPPRTWHRVRRDEDPNMRGCPAWFPSTTLQDGAPPTVDGKSNGKAHGRALQPVTKPILVFSWTRTFHLICVREEKLPPRPGAKELQGTLVLESGGKWRTEADILTSQWLIVQQLAAVTASSIEVYVMKTLQRVEHTSLRPQTLIQEAGLYAQAEDDVFTEFRVSGLTRANYFSS</sequence>
<dbReference type="eggNOG" id="KOG2079">
    <property type="taxonomic scope" value="Eukaryota"/>
</dbReference>
<name>J0WKN7_AURST</name>
<reference evidence="3" key="1">
    <citation type="journal article" date="2012" name="Science">
        <title>The Paleozoic origin of enzymatic lignin decomposition reconstructed from 31 fungal genomes.</title>
        <authorList>
            <person name="Floudas D."/>
            <person name="Binder M."/>
            <person name="Riley R."/>
            <person name="Barry K."/>
            <person name="Blanchette R.A."/>
            <person name="Henrissat B."/>
            <person name="Martinez A.T."/>
            <person name="Otillar R."/>
            <person name="Spatafora J.W."/>
            <person name="Yadav J.S."/>
            <person name="Aerts A."/>
            <person name="Benoit I."/>
            <person name="Boyd A."/>
            <person name="Carlson A."/>
            <person name="Copeland A."/>
            <person name="Coutinho P.M."/>
            <person name="de Vries R.P."/>
            <person name="Ferreira P."/>
            <person name="Findley K."/>
            <person name="Foster B."/>
            <person name="Gaskell J."/>
            <person name="Glotzer D."/>
            <person name="Gorecki P."/>
            <person name="Heitman J."/>
            <person name="Hesse C."/>
            <person name="Hori C."/>
            <person name="Igarashi K."/>
            <person name="Jurgens J.A."/>
            <person name="Kallen N."/>
            <person name="Kersten P."/>
            <person name="Kohler A."/>
            <person name="Kuees U."/>
            <person name="Kumar T.K.A."/>
            <person name="Kuo A."/>
            <person name="LaButti K."/>
            <person name="Larrondo L.F."/>
            <person name="Lindquist E."/>
            <person name="Ling A."/>
            <person name="Lombard V."/>
            <person name="Lucas S."/>
            <person name="Lundell T."/>
            <person name="Martin R."/>
            <person name="McLaughlin D.J."/>
            <person name="Morgenstern I."/>
            <person name="Morin E."/>
            <person name="Murat C."/>
            <person name="Nagy L.G."/>
            <person name="Nolan M."/>
            <person name="Ohm R.A."/>
            <person name="Patyshakuliyeva A."/>
            <person name="Rokas A."/>
            <person name="Ruiz-Duenas F.J."/>
            <person name="Sabat G."/>
            <person name="Salamov A."/>
            <person name="Samejima M."/>
            <person name="Schmutz J."/>
            <person name="Slot J.C."/>
            <person name="St John F."/>
            <person name="Stenlid J."/>
            <person name="Sun H."/>
            <person name="Sun S."/>
            <person name="Syed K."/>
            <person name="Tsang A."/>
            <person name="Wiebenga A."/>
            <person name="Young D."/>
            <person name="Pisabarro A."/>
            <person name="Eastwood D.C."/>
            <person name="Martin F."/>
            <person name="Cullen D."/>
            <person name="Grigoriev I.V."/>
            <person name="Hibbett D.S."/>
        </authorList>
    </citation>
    <scope>NUCLEOTIDE SEQUENCE [LARGE SCALE GENOMIC DNA]</scope>
    <source>
        <strain evidence="3">TFB10046</strain>
    </source>
</reference>
<evidence type="ECO:0008006" key="4">
    <source>
        <dbReference type="Google" id="ProtNLM"/>
    </source>
</evidence>
<dbReference type="Proteomes" id="UP000006514">
    <property type="component" value="Unassembled WGS sequence"/>
</dbReference>
<dbReference type="Pfam" id="PF23410">
    <property type="entry name" value="Beta-prop_VPS8"/>
    <property type="match status" value="1"/>
</dbReference>
<evidence type="ECO:0000256" key="1">
    <source>
        <dbReference type="SAM" id="MobiDB-lite"/>
    </source>
</evidence>